<dbReference type="Gene3D" id="3.20.20.70">
    <property type="entry name" value="Aldolase class I"/>
    <property type="match status" value="1"/>
</dbReference>
<evidence type="ECO:0000256" key="5">
    <source>
        <dbReference type="ARBA" id="ARBA00022272"/>
    </source>
</evidence>
<keyword evidence="8 10" id="KW-0057">Aromatic amino acid biosynthesis</keyword>
<dbReference type="GO" id="GO:0004640">
    <property type="term" value="F:phosphoribosylanthranilate isomerase activity"/>
    <property type="evidence" value="ECO:0007669"/>
    <property type="project" value="UniProtKB-UniRule"/>
</dbReference>
<dbReference type="InterPro" id="IPR001240">
    <property type="entry name" value="PRAI_dom"/>
</dbReference>
<dbReference type="SUPFAM" id="SSF51366">
    <property type="entry name" value="Ribulose-phoshate binding barrel"/>
    <property type="match status" value="1"/>
</dbReference>
<evidence type="ECO:0000256" key="9">
    <source>
        <dbReference type="ARBA" id="ARBA00023235"/>
    </source>
</evidence>
<evidence type="ECO:0000259" key="11">
    <source>
        <dbReference type="Pfam" id="PF00697"/>
    </source>
</evidence>
<evidence type="ECO:0000256" key="10">
    <source>
        <dbReference type="HAMAP-Rule" id="MF_00135"/>
    </source>
</evidence>
<comment type="similarity">
    <text evidence="3 10">Belongs to the TrpF family.</text>
</comment>
<dbReference type="Pfam" id="PF00697">
    <property type="entry name" value="PRAI"/>
    <property type="match status" value="1"/>
</dbReference>
<dbReference type="PANTHER" id="PTHR42894">
    <property type="entry name" value="N-(5'-PHOSPHORIBOSYL)ANTHRANILATE ISOMERASE"/>
    <property type="match status" value="1"/>
</dbReference>
<protein>
    <recommendedName>
        <fullName evidence="5 10">N-(5'-phosphoribosyl)anthranilate isomerase</fullName>
        <shortName evidence="10">PRAI</shortName>
        <ecNumber evidence="4 10">5.3.1.24</ecNumber>
    </recommendedName>
</protein>
<evidence type="ECO:0000256" key="3">
    <source>
        <dbReference type="ARBA" id="ARBA00007571"/>
    </source>
</evidence>
<keyword evidence="7 10" id="KW-0822">Tryptophan biosynthesis</keyword>
<dbReference type="AlphaFoldDB" id="A0A2C6MHP4"/>
<gene>
    <name evidence="10" type="primary">trpF</name>
    <name evidence="12" type="ORF">P378_03865</name>
</gene>
<evidence type="ECO:0000256" key="7">
    <source>
        <dbReference type="ARBA" id="ARBA00022822"/>
    </source>
</evidence>
<dbReference type="Proteomes" id="UP000222564">
    <property type="component" value="Unassembled WGS sequence"/>
</dbReference>
<evidence type="ECO:0000256" key="8">
    <source>
        <dbReference type="ARBA" id="ARBA00023141"/>
    </source>
</evidence>
<proteinExistence type="inferred from homology"/>
<dbReference type="CDD" id="cd00405">
    <property type="entry name" value="PRAI"/>
    <property type="match status" value="1"/>
</dbReference>
<dbReference type="PANTHER" id="PTHR42894:SF1">
    <property type="entry name" value="N-(5'-PHOSPHORIBOSYL)ANTHRANILATE ISOMERASE"/>
    <property type="match status" value="1"/>
</dbReference>
<evidence type="ECO:0000313" key="13">
    <source>
        <dbReference type="Proteomes" id="UP000222564"/>
    </source>
</evidence>
<dbReference type="NCBIfam" id="NF002298">
    <property type="entry name" value="PRK01222.1-4"/>
    <property type="match status" value="1"/>
</dbReference>
<comment type="caution">
    <text evidence="12">The sequence shown here is derived from an EMBL/GenBank/DDBJ whole genome shotgun (WGS) entry which is preliminary data.</text>
</comment>
<sequence length="204" mass="21652">MKICGIRDARTGEAAALAGADAIGMVFAPGRRRVTPEQAREICQAIPPLVARVGVFVDTPAAEVRQIAQFCGLDLVQLHGQESPAYCRELGLRCIKAIPARDRQTLEQANLYPVAALLVDTYVKGVAGGSGIAFNWHLLENLPLQAPLILAGGLNPANIGRAVALVRPYGVDVSSGVEVNGEKDLQLIKAFIKRAREVCAYAAG</sequence>
<evidence type="ECO:0000313" key="12">
    <source>
        <dbReference type="EMBL" id="PHJ39302.1"/>
    </source>
</evidence>
<dbReference type="GO" id="GO:0000162">
    <property type="term" value="P:L-tryptophan biosynthetic process"/>
    <property type="evidence" value="ECO:0007669"/>
    <property type="project" value="UniProtKB-UniRule"/>
</dbReference>
<dbReference type="InterPro" id="IPR044643">
    <property type="entry name" value="TrpF_fam"/>
</dbReference>
<keyword evidence="6 10" id="KW-0028">Amino-acid biosynthesis</keyword>
<accession>A0A2C6MHP4</accession>
<keyword evidence="13" id="KW-1185">Reference proteome</keyword>
<keyword evidence="9 10" id="KW-0413">Isomerase</keyword>
<evidence type="ECO:0000256" key="6">
    <source>
        <dbReference type="ARBA" id="ARBA00022605"/>
    </source>
</evidence>
<dbReference type="FunFam" id="3.20.20.70:FF:000075">
    <property type="entry name" value="Tryptophan biosynthesis protein TRP1"/>
    <property type="match status" value="1"/>
</dbReference>
<dbReference type="EMBL" id="AWQQ01000024">
    <property type="protein sequence ID" value="PHJ39302.1"/>
    <property type="molecule type" value="Genomic_DNA"/>
</dbReference>
<name>A0A2C6MHP4_9FIRM</name>
<dbReference type="UniPathway" id="UPA00035">
    <property type="reaction ID" value="UER00042"/>
</dbReference>
<dbReference type="InterPro" id="IPR011060">
    <property type="entry name" value="RibuloseP-bd_barrel"/>
</dbReference>
<dbReference type="InterPro" id="IPR013785">
    <property type="entry name" value="Aldolase_TIM"/>
</dbReference>
<evidence type="ECO:0000256" key="2">
    <source>
        <dbReference type="ARBA" id="ARBA00004664"/>
    </source>
</evidence>
<evidence type="ECO:0000256" key="4">
    <source>
        <dbReference type="ARBA" id="ARBA00012572"/>
    </source>
</evidence>
<evidence type="ECO:0000256" key="1">
    <source>
        <dbReference type="ARBA" id="ARBA00001164"/>
    </source>
</evidence>
<dbReference type="EC" id="5.3.1.24" evidence="4 10"/>
<reference evidence="12 13" key="1">
    <citation type="submission" date="2013-09" db="EMBL/GenBank/DDBJ databases">
        <title>Biodegradation of hydrocarbons in the deep terrestrial subsurface : characterization of a microbial consortium composed of two Desulfotomaculum species originating from a deep geological formation.</title>
        <authorList>
            <person name="Aullo T."/>
            <person name="Berlendis S."/>
            <person name="Lascourreges J.-F."/>
            <person name="Dessort D."/>
            <person name="Saint-Laurent S."/>
            <person name="Schraauwers B."/>
            <person name="Mas J."/>
            <person name="Magot M."/>
            <person name="Ranchou-Peyruse A."/>
        </authorList>
    </citation>
    <scope>NUCLEOTIDE SEQUENCE [LARGE SCALE GENOMIC DNA]</scope>
    <source>
        <strain evidence="12 13">Bs107</strain>
    </source>
</reference>
<comment type="catalytic activity">
    <reaction evidence="1 10">
        <text>N-(5-phospho-beta-D-ribosyl)anthranilate = 1-(2-carboxyphenylamino)-1-deoxy-D-ribulose 5-phosphate</text>
        <dbReference type="Rhea" id="RHEA:21540"/>
        <dbReference type="ChEBI" id="CHEBI:18277"/>
        <dbReference type="ChEBI" id="CHEBI:58613"/>
        <dbReference type="EC" id="5.3.1.24"/>
    </reaction>
</comment>
<feature type="domain" description="N-(5'phosphoribosyl) anthranilate isomerase (PRAI)" evidence="11">
    <location>
        <begin position="2"/>
        <end position="193"/>
    </location>
</feature>
<comment type="pathway">
    <text evidence="2 10">Amino-acid biosynthesis; L-tryptophan biosynthesis; L-tryptophan from chorismate: step 3/5.</text>
</comment>
<organism evidence="12 13">
    <name type="scientific">Desulforamulus profundi</name>
    <dbReference type="NCBI Taxonomy" id="1383067"/>
    <lineage>
        <taxon>Bacteria</taxon>
        <taxon>Bacillati</taxon>
        <taxon>Bacillota</taxon>
        <taxon>Clostridia</taxon>
        <taxon>Eubacteriales</taxon>
        <taxon>Peptococcaceae</taxon>
        <taxon>Desulforamulus</taxon>
    </lineage>
</organism>
<dbReference type="HAMAP" id="MF_00135">
    <property type="entry name" value="PRAI"/>
    <property type="match status" value="1"/>
</dbReference>